<feature type="active site" description="Nucleophile" evidence="1">
    <location>
        <position position="166"/>
    </location>
</feature>
<keyword evidence="4" id="KW-1185">Reference proteome</keyword>
<dbReference type="Proteomes" id="UP000298179">
    <property type="component" value="Unassembled WGS sequence"/>
</dbReference>
<comment type="pathway">
    <text evidence="1">Cell wall biogenesis; peptidoglycan biosynthesis.</text>
</comment>
<gene>
    <name evidence="3" type="ORF">E3C22_07925</name>
</gene>
<feature type="domain" description="L,D-TPase catalytic" evidence="2">
    <location>
        <begin position="11"/>
        <end position="190"/>
    </location>
</feature>
<dbReference type="GO" id="GO:0071555">
    <property type="term" value="P:cell wall organization"/>
    <property type="evidence" value="ECO:0007669"/>
    <property type="project" value="UniProtKB-UniRule"/>
</dbReference>
<dbReference type="CDD" id="cd16913">
    <property type="entry name" value="YkuD_like"/>
    <property type="match status" value="1"/>
</dbReference>
<accession>A0A4Y8RNV0</accession>
<dbReference type="GO" id="GO:0009252">
    <property type="term" value="P:peptidoglycan biosynthetic process"/>
    <property type="evidence" value="ECO:0007669"/>
    <property type="project" value="UniProtKB-KW"/>
</dbReference>
<feature type="active site" description="Proton donor/acceptor" evidence="1">
    <location>
        <position position="154"/>
    </location>
</feature>
<organism evidence="3 4">
    <name type="scientific">Jiella endophytica</name>
    <dbReference type="NCBI Taxonomy" id="2558362"/>
    <lineage>
        <taxon>Bacteria</taxon>
        <taxon>Pseudomonadati</taxon>
        <taxon>Pseudomonadota</taxon>
        <taxon>Alphaproteobacteria</taxon>
        <taxon>Hyphomicrobiales</taxon>
        <taxon>Aurantimonadaceae</taxon>
        <taxon>Jiella</taxon>
    </lineage>
</organism>
<dbReference type="GO" id="GO:0016740">
    <property type="term" value="F:transferase activity"/>
    <property type="evidence" value="ECO:0007669"/>
    <property type="project" value="InterPro"/>
</dbReference>
<dbReference type="InterPro" id="IPR005490">
    <property type="entry name" value="LD_TPept_cat_dom"/>
</dbReference>
<evidence type="ECO:0000313" key="3">
    <source>
        <dbReference type="EMBL" id="TFF25288.1"/>
    </source>
</evidence>
<evidence type="ECO:0000259" key="2">
    <source>
        <dbReference type="PROSITE" id="PS52029"/>
    </source>
</evidence>
<evidence type="ECO:0000256" key="1">
    <source>
        <dbReference type="PROSITE-ProRule" id="PRU01373"/>
    </source>
</evidence>
<dbReference type="EMBL" id="SOZD01000002">
    <property type="protein sequence ID" value="TFF25288.1"/>
    <property type="molecule type" value="Genomic_DNA"/>
</dbReference>
<keyword evidence="1" id="KW-0573">Peptidoglycan synthesis</keyword>
<keyword evidence="1" id="KW-0961">Cell wall biogenesis/degradation</keyword>
<dbReference type="PANTHER" id="PTHR38589:SF1">
    <property type="entry name" value="BLR0621 PROTEIN"/>
    <property type="match status" value="1"/>
</dbReference>
<dbReference type="OrthoDB" id="9804204at2"/>
<protein>
    <recommendedName>
        <fullName evidence="2">L,D-TPase catalytic domain-containing protein</fullName>
    </recommendedName>
</protein>
<sequence length="191" mass="21587">MGQHCSRYAREIVAFHRTIDRITVRRKPGDERRGILAAGPLRMPCALGRSGTTIFKREGDGATPVASMALVELWHRGGRLDRPKSRLPTRRVRPGVDGWCDAPKHAAYNRHVRLPFPASAESLARDDRLYDVVVVLDWNLARRARGRGSAIFFHIAKEYYRPTEGCVAISPADMRRLAPHLSSRTRLTVIR</sequence>
<name>A0A4Y8RNV0_9HYPH</name>
<proteinExistence type="predicted"/>
<comment type="caution">
    <text evidence="3">The sequence shown here is derived from an EMBL/GenBank/DDBJ whole genome shotgun (WGS) entry which is preliminary data.</text>
</comment>
<evidence type="ECO:0000313" key="4">
    <source>
        <dbReference type="Proteomes" id="UP000298179"/>
    </source>
</evidence>
<dbReference type="AlphaFoldDB" id="A0A4Y8RNV0"/>
<dbReference type="PROSITE" id="PS52029">
    <property type="entry name" value="LD_TPASE"/>
    <property type="match status" value="1"/>
</dbReference>
<dbReference type="GO" id="GO:0008360">
    <property type="term" value="P:regulation of cell shape"/>
    <property type="evidence" value="ECO:0007669"/>
    <property type="project" value="UniProtKB-UniRule"/>
</dbReference>
<keyword evidence="1" id="KW-0133">Cell shape</keyword>
<dbReference type="Pfam" id="PF03734">
    <property type="entry name" value="YkuD"/>
    <property type="match status" value="1"/>
</dbReference>
<dbReference type="PANTHER" id="PTHR38589">
    <property type="entry name" value="BLR0621 PROTEIN"/>
    <property type="match status" value="1"/>
</dbReference>
<reference evidence="3 4" key="1">
    <citation type="submission" date="2019-03" db="EMBL/GenBank/DDBJ databases">
        <title>Jiella endophytica sp. nov., a novel endophytic bacterium isolated from root of Ficus microcarpa Linn. f.</title>
        <authorList>
            <person name="Tuo L."/>
        </authorList>
    </citation>
    <scope>NUCLEOTIDE SEQUENCE [LARGE SCALE GENOMIC DNA]</scope>
    <source>
        <strain evidence="3 4">CBS5Q-3</strain>
    </source>
</reference>